<dbReference type="OrthoDB" id="5597208at2759"/>
<feature type="compositionally biased region" description="Basic and acidic residues" evidence="1">
    <location>
        <begin position="301"/>
        <end position="310"/>
    </location>
</feature>
<dbReference type="InterPro" id="IPR038704">
    <property type="entry name" value="YEAST_sf"/>
</dbReference>
<feature type="compositionally biased region" description="Low complexity" evidence="1">
    <location>
        <begin position="250"/>
        <end position="300"/>
    </location>
</feature>
<dbReference type="Gene3D" id="2.60.40.1970">
    <property type="entry name" value="YEATS domain"/>
    <property type="match status" value="1"/>
</dbReference>
<dbReference type="OMA" id="HNEIHAS"/>
<evidence type="ECO:0000256" key="1">
    <source>
        <dbReference type="SAM" id="MobiDB-lite"/>
    </source>
</evidence>
<organism evidence="2 3">
    <name type="scientific">Allomyces macrogynus (strain ATCC 38327)</name>
    <name type="common">Allomyces javanicus var. macrogynus</name>
    <dbReference type="NCBI Taxonomy" id="578462"/>
    <lineage>
        <taxon>Eukaryota</taxon>
        <taxon>Fungi</taxon>
        <taxon>Fungi incertae sedis</taxon>
        <taxon>Blastocladiomycota</taxon>
        <taxon>Blastocladiomycetes</taxon>
        <taxon>Blastocladiales</taxon>
        <taxon>Blastocladiaceae</taxon>
        <taxon>Allomyces</taxon>
    </lineage>
</organism>
<evidence type="ECO:0000313" key="3">
    <source>
        <dbReference type="Proteomes" id="UP000054350"/>
    </source>
</evidence>
<keyword evidence="3" id="KW-1185">Reference proteome</keyword>
<reference evidence="2 3" key="1">
    <citation type="submission" date="2009-11" db="EMBL/GenBank/DDBJ databases">
        <title>Annotation of Allomyces macrogynus ATCC 38327.</title>
        <authorList>
            <consortium name="The Broad Institute Genome Sequencing Platform"/>
            <person name="Russ C."/>
            <person name="Cuomo C."/>
            <person name="Burger G."/>
            <person name="Gray M.W."/>
            <person name="Holland P.W.H."/>
            <person name="King N."/>
            <person name="Lang F.B.F."/>
            <person name="Roger A.J."/>
            <person name="Ruiz-Trillo I."/>
            <person name="Young S.K."/>
            <person name="Zeng Q."/>
            <person name="Gargeya S."/>
            <person name="Fitzgerald M."/>
            <person name="Haas B."/>
            <person name="Abouelleil A."/>
            <person name="Alvarado L."/>
            <person name="Arachchi H.M."/>
            <person name="Berlin A."/>
            <person name="Chapman S.B."/>
            <person name="Gearin G."/>
            <person name="Goldberg J."/>
            <person name="Griggs A."/>
            <person name="Gujja S."/>
            <person name="Hansen M."/>
            <person name="Heiman D."/>
            <person name="Howarth C."/>
            <person name="Larimer J."/>
            <person name="Lui A."/>
            <person name="MacDonald P.J.P."/>
            <person name="McCowen C."/>
            <person name="Montmayeur A."/>
            <person name="Murphy C."/>
            <person name="Neiman D."/>
            <person name="Pearson M."/>
            <person name="Priest M."/>
            <person name="Roberts A."/>
            <person name="Saif S."/>
            <person name="Shea T."/>
            <person name="Sisk P."/>
            <person name="Stolte C."/>
            <person name="Sykes S."/>
            <person name="Wortman J."/>
            <person name="Nusbaum C."/>
            <person name="Birren B."/>
        </authorList>
    </citation>
    <scope>NUCLEOTIDE SEQUENCE [LARGE SCALE GENOMIC DNA]</scope>
    <source>
        <strain evidence="2 3">ATCC 38327</strain>
    </source>
</reference>
<feature type="compositionally biased region" description="Pro residues" evidence="1">
    <location>
        <begin position="160"/>
        <end position="171"/>
    </location>
</feature>
<gene>
    <name evidence="2" type="ORF">AMAG_19156</name>
</gene>
<dbReference type="VEuPathDB" id="FungiDB:AMAG_19156"/>
<evidence type="ECO:0000313" key="2">
    <source>
        <dbReference type="EMBL" id="KNE64379.1"/>
    </source>
</evidence>
<sequence>MAGPTKVMVRLTVRTRPHPQGKRDGPKRTPVYRFSVHVEALDAKTGKVPDSRVLPRLCARIAVELHETFNPPTRDLERQPDGTYVLHELDAWGSFTGKVLFEFHNEIHASIHMGLNVDLGTPETSTVRALVVRLSDADKKKYLVTSPMPVRKPGAAGGSLPPPPPPPAYVPAPPMRAAALAAARRIPAANAASPTAPSSSALSSAASSSPSSASSVSSAGGSPPLGATRSRGPTPSGARSIKEPAGAGQARANATVRSAPAAARPSATGPRTAAGAGDAAPPRRASTSAASRRPPATSEAPRADEPRAPSRDGTAGAVKRPLPSSSSSASNTDTSPPPAKRARTESLTQQAARRGPAAARGFPDARVSPLGDRPSPSVRPVAQKPSPSLPSPPESAALRARTEVADTAVARRGPAAARGFPDARVSPLGDRPSPSVRPVAQKPSPSLPSPPESAALVPAPPPPAPTALSSSSSPGATVVAQIAAQIRTLRIDDVLDLARLVHAHADDLGRVMTADGATNALQFHVAAFSPTLVEAVVAFLAEPRDMSGAGAGPRQVRPNAAVNGMTAPARMITS</sequence>
<feature type="compositionally biased region" description="Low complexity" evidence="1">
    <location>
        <begin position="321"/>
        <end position="334"/>
    </location>
</feature>
<feature type="compositionally biased region" description="Low complexity" evidence="1">
    <location>
        <begin position="405"/>
        <end position="424"/>
    </location>
</feature>
<proteinExistence type="predicted"/>
<accession>A0A0L0SPP1</accession>
<feature type="region of interest" description="Disordered" evidence="1">
    <location>
        <begin position="191"/>
        <end position="473"/>
    </location>
</feature>
<feature type="compositionally biased region" description="Low complexity" evidence="1">
    <location>
        <begin position="191"/>
        <end position="227"/>
    </location>
</feature>
<reference evidence="3" key="2">
    <citation type="submission" date="2009-11" db="EMBL/GenBank/DDBJ databases">
        <title>The Genome Sequence of Allomyces macrogynus strain ATCC 38327.</title>
        <authorList>
            <consortium name="The Broad Institute Genome Sequencing Platform"/>
            <person name="Russ C."/>
            <person name="Cuomo C."/>
            <person name="Shea T."/>
            <person name="Young S.K."/>
            <person name="Zeng Q."/>
            <person name="Koehrsen M."/>
            <person name="Haas B."/>
            <person name="Borodovsky M."/>
            <person name="Guigo R."/>
            <person name="Alvarado L."/>
            <person name="Berlin A."/>
            <person name="Borenstein D."/>
            <person name="Chen Z."/>
            <person name="Engels R."/>
            <person name="Freedman E."/>
            <person name="Gellesch M."/>
            <person name="Goldberg J."/>
            <person name="Griggs A."/>
            <person name="Gujja S."/>
            <person name="Heiman D."/>
            <person name="Hepburn T."/>
            <person name="Howarth C."/>
            <person name="Jen D."/>
            <person name="Larson L."/>
            <person name="Lewis B."/>
            <person name="Mehta T."/>
            <person name="Park D."/>
            <person name="Pearson M."/>
            <person name="Roberts A."/>
            <person name="Saif S."/>
            <person name="Shenoy N."/>
            <person name="Sisk P."/>
            <person name="Stolte C."/>
            <person name="Sykes S."/>
            <person name="Walk T."/>
            <person name="White J."/>
            <person name="Yandava C."/>
            <person name="Burger G."/>
            <person name="Gray M.W."/>
            <person name="Holland P.W.H."/>
            <person name="King N."/>
            <person name="Lang F.B.F."/>
            <person name="Roger A.J."/>
            <person name="Ruiz-Trillo I."/>
            <person name="Lander E."/>
            <person name="Nusbaum C."/>
        </authorList>
    </citation>
    <scope>NUCLEOTIDE SEQUENCE [LARGE SCALE GENOMIC DNA]</scope>
    <source>
        <strain evidence="3">ATCC 38327</strain>
    </source>
</reference>
<protein>
    <submittedName>
        <fullName evidence="2">Uncharacterized protein</fullName>
    </submittedName>
</protein>
<feature type="compositionally biased region" description="Low complexity" evidence="1">
    <location>
        <begin position="351"/>
        <end position="366"/>
    </location>
</feature>
<name>A0A0L0SPP1_ALLM3</name>
<dbReference type="Proteomes" id="UP000054350">
    <property type="component" value="Unassembled WGS sequence"/>
</dbReference>
<dbReference type="EMBL" id="GG745344">
    <property type="protein sequence ID" value="KNE64379.1"/>
    <property type="molecule type" value="Genomic_DNA"/>
</dbReference>
<feature type="region of interest" description="Disordered" evidence="1">
    <location>
        <begin position="145"/>
        <end position="171"/>
    </location>
</feature>
<dbReference type="AlphaFoldDB" id="A0A0L0SPP1"/>